<dbReference type="Pfam" id="PF02424">
    <property type="entry name" value="ApbE"/>
    <property type="match status" value="1"/>
</dbReference>
<dbReference type="InterPro" id="IPR003374">
    <property type="entry name" value="ApbE-like_sf"/>
</dbReference>
<reference evidence="11 12" key="1">
    <citation type="submission" date="2023-07" db="EMBL/GenBank/DDBJ databases">
        <title>Sorghum-associated microbial communities from plants grown in Nebraska, USA.</title>
        <authorList>
            <person name="Schachtman D."/>
        </authorList>
    </citation>
    <scope>NUCLEOTIDE SEQUENCE [LARGE SCALE GENOMIC DNA]</scope>
    <source>
        <strain evidence="11 12">DS1607</strain>
    </source>
</reference>
<keyword evidence="8" id="KW-0460">Magnesium</keyword>
<evidence type="ECO:0000313" key="11">
    <source>
        <dbReference type="EMBL" id="MDP9899043.1"/>
    </source>
</evidence>
<keyword evidence="11" id="KW-0449">Lipoprotein</keyword>
<dbReference type="EMBL" id="JAUSRO010000004">
    <property type="protein sequence ID" value="MDP9899043.1"/>
    <property type="molecule type" value="Genomic_DNA"/>
</dbReference>
<evidence type="ECO:0000256" key="6">
    <source>
        <dbReference type="ARBA" id="ARBA00022723"/>
    </source>
</evidence>
<evidence type="ECO:0000256" key="9">
    <source>
        <dbReference type="ARBA" id="ARBA00031306"/>
    </source>
</evidence>
<protein>
    <recommendedName>
        <fullName evidence="3">FAD:protein FMN transferase</fullName>
        <ecNumber evidence="2">2.7.1.180</ecNumber>
    </recommendedName>
    <alternativeName>
        <fullName evidence="9">Flavin transferase</fullName>
    </alternativeName>
</protein>
<evidence type="ECO:0000256" key="10">
    <source>
        <dbReference type="ARBA" id="ARBA00048540"/>
    </source>
</evidence>
<evidence type="ECO:0000256" key="8">
    <source>
        <dbReference type="ARBA" id="ARBA00022842"/>
    </source>
</evidence>
<gene>
    <name evidence="11" type="ORF">J2W36_001288</name>
</gene>
<sequence length="231" mass="24041">MSFHDRSSELSRINALAAGATMSVSPWTWQVLTLAQELHAVTGGRFECGVGARLVRWGMLPDHGHVTPDSGSMTDLVLLANHGVQALRPVCLDLGGLAKGFAVDKAVEALTASGIMRGVVNAGGDLRVLGDAPQPIHVRDGSERRQPRYLGELAGGAMATSASYPAGQANPTGMDGVLVNPFSQRPIHGDTRYTVLAPTCAVADGLTKALAVEGHLAPDCLARYSALALVA</sequence>
<dbReference type="EC" id="2.7.1.180" evidence="2"/>
<dbReference type="InterPro" id="IPR024932">
    <property type="entry name" value="ApbE"/>
</dbReference>
<accession>A0ABT9S5C7</accession>
<evidence type="ECO:0000256" key="7">
    <source>
        <dbReference type="ARBA" id="ARBA00022827"/>
    </source>
</evidence>
<evidence type="ECO:0000256" key="2">
    <source>
        <dbReference type="ARBA" id="ARBA00011955"/>
    </source>
</evidence>
<comment type="cofactor">
    <cofactor evidence="1">
        <name>Mg(2+)</name>
        <dbReference type="ChEBI" id="CHEBI:18420"/>
    </cofactor>
</comment>
<evidence type="ECO:0000256" key="1">
    <source>
        <dbReference type="ARBA" id="ARBA00001946"/>
    </source>
</evidence>
<keyword evidence="12" id="KW-1185">Reference proteome</keyword>
<dbReference type="Proteomes" id="UP001226867">
    <property type="component" value="Unassembled WGS sequence"/>
</dbReference>
<evidence type="ECO:0000313" key="12">
    <source>
        <dbReference type="Proteomes" id="UP001226867"/>
    </source>
</evidence>
<name>A0ABT9S5C7_9BURK</name>
<comment type="catalytic activity">
    <reaction evidence="10">
        <text>L-threonyl-[protein] + FAD = FMN-L-threonyl-[protein] + AMP + H(+)</text>
        <dbReference type="Rhea" id="RHEA:36847"/>
        <dbReference type="Rhea" id="RHEA-COMP:11060"/>
        <dbReference type="Rhea" id="RHEA-COMP:11061"/>
        <dbReference type="ChEBI" id="CHEBI:15378"/>
        <dbReference type="ChEBI" id="CHEBI:30013"/>
        <dbReference type="ChEBI" id="CHEBI:57692"/>
        <dbReference type="ChEBI" id="CHEBI:74257"/>
        <dbReference type="ChEBI" id="CHEBI:456215"/>
        <dbReference type="EC" id="2.7.1.180"/>
    </reaction>
</comment>
<comment type="caution">
    <text evidence="11">The sequence shown here is derived from an EMBL/GenBank/DDBJ whole genome shotgun (WGS) entry which is preliminary data.</text>
</comment>
<keyword evidence="5" id="KW-0808">Transferase</keyword>
<evidence type="ECO:0000256" key="5">
    <source>
        <dbReference type="ARBA" id="ARBA00022679"/>
    </source>
</evidence>
<keyword evidence="7" id="KW-0274">FAD</keyword>
<keyword evidence="6" id="KW-0479">Metal-binding</keyword>
<evidence type="ECO:0000256" key="3">
    <source>
        <dbReference type="ARBA" id="ARBA00016337"/>
    </source>
</evidence>
<keyword evidence="4" id="KW-0285">Flavoprotein</keyword>
<dbReference type="SUPFAM" id="SSF143631">
    <property type="entry name" value="ApbE-like"/>
    <property type="match status" value="1"/>
</dbReference>
<dbReference type="Gene3D" id="3.10.520.10">
    <property type="entry name" value="ApbE-like domains"/>
    <property type="match status" value="1"/>
</dbReference>
<organism evidence="11 12">
    <name type="scientific">Variovorax ginsengisoli</name>
    <dbReference type="NCBI Taxonomy" id="363844"/>
    <lineage>
        <taxon>Bacteria</taxon>
        <taxon>Pseudomonadati</taxon>
        <taxon>Pseudomonadota</taxon>
        <taxon>Betaproteobacteria</taxon>
        <taxon>Burkholderiales</taxon>
        <taxon>Comamonadaceae</taxon>
        <taxon>Variovorax</taxon>
    </lineage>
</organism>
<proteinExistence type="predicted"/>
<evidence type="ECO:0000256" key="4">
    <source>
        <dbReference type="ARBA" id="ARBA00022630"/>
    </source>
</evidence>
<dbReference type="PANTHER" id="PTHR30040:SF2">
    <property type="entry name" value="FAD:PROTEIN FMN TRANSFERASE"/>
    <property type="match status" value="1"/>
</dbReference>
<dbReference type="PANTHER" id="PTHR30040">
    <property type="entry name" value="THIAMINE BIOSYNTHESIS LIPOPROTEIN APBE"/>
    <property type="match status" value="1"/>
</dbReference>